<evidence type="ECO:0000313" key="10">
    <source>
        <dbReference type="EMBL" id="KFD45323.1"/>
    </source>
</evidence>
<comment type="subcellular location">
    <subcellularLocation>
        <location evidence="1">Nucleus</location>
        <location evidence="1">Nucleolus</location>
    </subcellularLocation>
</comment>
<evidence type="ECO:0000259" key="9">
    <source>
        <dbReference type="Pfam" id="PF05189"/>
    </source>
</evidence>
<dbReference type="PANTHER" id="PTHR11096">
    <property type="entry name" value="RNA 3' TERMINAL PHOSPHATE CYCLASE"/>
    <property type="match status" value="1"/>
</dbReference>
<dbReference type="InterPro" id="IPR036553">
    <property type="entry name" value="RPTC_insert"/>
</dbReference>
<dbReference type="NCBIfam" id="TIGR03400">
    <property type="entry name" value="18S_RNA_Rcl1p"/>
    <property type="match status" value="1"/>
</dbReference>
<evidence type="ECO:0000313" key="11">
    <source>
        <dbReference type="Proteomes" id="UP000030764"/>
    </source>
</evidence>
<dbReference type="InterPro" id="IPR020719">
    <property type="entry name" value="RNA3'_term_phos_cycl-like_CS"/>
</dbReference>
<dbReference type="Gene3D" id="3.30.360.20">
    <property type="entry name" value="RNA 3'-terminal phosphate cyclase, insert domain"/>
    <property type="match status" value="1"/>
</dbReference>
<evidence type="ECO:0000256" key="4">
    <source>
        <dbReference type="ARBA" id="ARBA00022517"/>
    </source>
</evidence>
<dbReference type="Pfam" id="PF01137">
    <property type="entry name" value="RTC"/>
    <property type="match status" value="1"/>
</dbReference>
<dbReference type="Gene3D" id="3.65.10.20">
    <property type="entry name" value="RNA 3'-terminal phosphate cyclase domain"/>
    <property type="match status" value="1"/>
</dbReference>
<evidence type="ECO:0000256" key="5">
    <source>
        <dbReference type="ARBA" id="ARBA00022786"/>
    </source>
</evidence>
<dbReference type="InterPro" id="IPR016443">
    <property type="entry name" value="RNA3'_term_phos_cyc_type_2"/>
</dbReference>
<feature type="domain" description="RNA 3'-terminal phosphate cyclase" evidence="8">
    <location>
        <begin position="126"/>
        <end position="440"/>
    </location>
</feature>
<dbReference type="InterPro" id="IPR000228">
    <property type="entry name" value="RNA3'_term_phos_cyc"/>
</dbReference>
<evidence type="ECO:0000256" key="3">
    <source>
        <dbReference type="ARBA" id="ARBA00022499"/>
    </source>
</evidence>
<protein>
    <recommendedName>
        <fullName evidence="12">RNA 3'-terminal phosphate cyclase-like protein</fullName>
    </recommendedName>
</protein>
<dbReference type="GO" id="GO:0005730">
    <property type="term" value="C:nucleolus"/>
    <property type="evidence" value="ECO:0007669"/>
    <property type="project" value="UniProtKB-SubCell"/>
</dbReference>
<feature type="domain" description="RNA 3'-terminal phosphate cyclase insert" evidence="9">
    <location>
        <begin position="300"/>
        <end position="404"/>
    </location>
</feature>
<evidence type="ECO:0000256" key="7">
    <source>
        <dbReference type="ARBA" id="ARBA00023242"/>
    </source>
</evidence>
<comment type="similarity">
    <text evidence="2">Belongs to the RNA 3'-terminal cyclase family. Type 2 subfamily.</text>
</comment>
<dbReference type="GO" id="GO:0000479">
    <property type="term" value="P:endonucleolytic cleavage of tricistronic rRNA transcript (SSU-rRNA, 5.8S rRNA, LSU-rRNA)"/>
    <property type="evidence" value="ECO:0007669"/>
    <property type="project" value="TreeGrafter"/>
</dbReference>
<dbReference type="PANTHER" id="PTHR11096:SF1">
    <property type="entry name" value="RNA 3'-TERMINAL PHOSPHATE CYCLASE-LIKE PROTEIN"/>
    <property type="match status" value="1"/>
</dbReference>
<proteinExistence type="inferred from homology"/>
<keyword evidence="7" id="KW-0539">Nucleus</keyword>
<name>A0A085LK27_9BILA</name>
<evidence type="ECO:0000259" key="8">
    <source>
        <dbReference type="Pfam" id="PF01137"/>
    </source>
</evidence>
<dbReference type="Proteomes" id="UP000030764">
    <property type="component" value="Unassembled WGS sequence"/>
</dbReference>
<keyword evidence="6" id="KW-0072">Autophagy</keyword>
<keyword evidence="3" id="KW-1017">Isopeptide bond</keyword>
<keyword evidence="4" id="KW-0690">Ribosome biogenesis</keyword>
<accession>A0A085LK27</accession>
<dbReference type="GO" id="GO:0004521">
    <property type="term" value="F:RNA endonuclease activity"/>
    <property type="evidence" value="ECO:0007669"/>
    <property type="project" value="TreeGrafter"/>
</dbReference>
<dbReference type="InterPro" id="IPR007242">
    <property type="entry name" value="Atg12"/>
</dbReference>
<organism evidence="10 11">
    <name type="scientific">Trichuris suis</name>
    <name type="common">pig whipworm</name>
    <dbReference type="NCBI Taxonomy" id="68888"/>
    <lineage>
        <taxon>Eukaryota</taxon>
        <taxon>Metazoa</taxon>
        <taxon>Ecdysozoa</taxon>
        <taxon>Nematoda</taxon>
        <taxon>Enoplea</taxon>
        <taxon>Dorylaimia</taxon>
        <taxon>Trichinellida</taxon>
        <taxon>Trichuridae</taxon>
        <taxon>Trichuris</taxon>
    </lineage>
</organism>
<dbReference type="CDD" id="cd01612">
    <property type="entry name" value="Ubl_ATG12"/>
    <property type="match status" value="1"/>
</dbReference>
<evidence type="ECO:0000256" key="2">
    <source>
        <dbReference type="ARBA" id="ARBA00007089"/>
    </source>
</evidence>
<dbReference type="SUPFAM" id="SSF55205">
    <property type="entry name" value="EPT/RTPC-like"/>
    <property type="match status" value="1"/>
</dbReference>
<reference evidence="10 11" key="1">
    <citation type="journal article" date="2014" name="Nat. Genet.">
        <title>Genome and transcriptome of the porcine whipworm Trichuris suis.</title>
        <authorList>
            <person name="Jex A.R."/>
            <person name="Nejsum P."/>
            <person name="Schwarz E.M."/>
            <person name="Hu L."/>
            <person name="Young N.D."/>
            <person name="Hall R.S."/>
            <person name="Korhonen P.K."/>
            <person name="Liao S."/>
            <person name="Thamsborg S."/>
            <person name="Xia J."/>
            <person name="Xu P."/>
            <person name="Wang S."/>
            <person name="Scheerlinck J.P."/>
            <person name="Hofmann A."/>
            <person name="Sternberg P.W."/>
            <person name="Wang J."/>
            <person name="Gasser R.B."/>
        </authorList>
    </citation>
    <scope>NUCLEOTIDE SEQUENCE [LARGE SCALE GENOMIC DNA]</scope>
    <source>
        <strain evidence="10">DCEP-RM93M</strain>
    </source>
</reference>
<dbReference type="EMBL" id="KL363555">
    <property type="protein sequence ID" value="KFD45323.1"/>
    <property type="molecule type" value="Genomic_DNA"/>
</dbReference>
<dbReference type="SUPFAM" id="SSF54236">
    <property type="entry name" value="Ubiquitin-like"/>
    <property type="match status" value="1"/>
</dbReference>
<dbReference type="Pfam" id="PF05189">
    <property type="entry name" value="RTC_insert"/>
    <property type="match status" value="1"/>
</dbReference>
<dbReference type="GO" id="GO:0005737">
    <property type="term" value="C:cytoplasm"/>
    <property type="evidence" value="ECO:0007669"/>
    <property type="project" value="InterPro"/>
</dbReference>
<dbReference type="InterPro" id="IPR013791">
    <property type="entry name" value="RNA3'-term_phos_cycl_insert"/>
</dbReference>
<dbReference type="GO" id="GO:0000045">
    <property type="term" value="P:autophagosome assembly"/>
    <property type="evidence" value="ECO:0007669"/>
    <property type="project" value="InterPro"/>
</dbReference>
<sequence length="441" mass="48813">MAEEGTSSPSVPGKIELILKPVGDAPIMKDRKWEVATTRTVAWLHLFIRKYLKLNDAESLFLYVSQCFCLSNDYTLENVYDCFGSNGKLVLHYSVVEANPKHDDITLLRFLSHPLAMGDQTSRLDFKGNNFMRMRLVLSLLSRRPIRISEIRSSSIEPGVKEFEVNALKLICSLTNGSVVNLGPTGTELYFKPGFLTGGSFEFDCGNDRGIGYYLELLCYLAPFCKQPLNVVLHGVTNCSGDPSVDLIKFGWLPLMRRFYADAEGLDVKIVNRGFMPKGGGKVIFSSPVCRYLRPVQMEETGKVRKVRGIAYSCRVSPTMANRCMATCKASVKRYLSDVYFYSDHRKGDAAGQSPGFGVLLSAETTEGAFYVSETMSNPVNSELGPAVPEEVGSEAALSLFSEIYRGGCCDTTAQCLAVLFMALCQKDVSKMVIGPLSEYW</sequence>
<dbReference type="Gene3D" id="3.10.20.90">
    <property type="entry name" value="Phosphatidylinositol 3-kinase Catalytic Subunit, Chain A, domain 1"/>
    <property type="match status" value="1"/>
</dbReference>
<dbReference type="InterPro" id="IPR029071">
    <property type="entry name" value="Ubiquitin-like_domsf"/>
</dbReference>
<evidence type="ECO:0008006" key="12">
    <source>
        <dbReference type="Google" id="ProtNLM"/>
    </source>
</evidence>
<dbReference type="InterPro" id="IPR023797">
    <property type="entry name" value="RNA3'_phos_cyclase_dom"/>
</dbReference>
<keyword evidence="5" id="KW-0833">Ubl conjugation pathway</keyword>
<evidence type="ECO:0000256" key="1">
    <source>
        <dbReference type="ARBA" id="ARBA00004604"/>
    </source>
</evidence>
<dbReference type="PROSITE" id="PS01287">
    <property type="entry name" value="RTC"/>
    <property type="match status" value="1"/>
</dbReference>
<evidence type="ECO:0000256" key="6">
    <source>
        <dbReference type="ARBA" id="ARBA00023006"/>
    </source>
</evidence>
<keyword evidence="11" id="KW-1185">Reference proteome</keyword>
<dbReference type="InterPro" id="IPR037136">
    <property type="entry name" value="RNA3'_phos_cyclase_dom_sf"/>
</dbReference>
<dbReference type="InterPro" id="IPR013792">
    <property type="entry name" value="RNA3'P_cycl/enolpyr_Trfase_a/b"/>
</dbReference>
<gene>
    <name evidence="10" type="ORF">M513_13799</name>
</gene>
<dbReference type="AlphaFoldDB" id="A0A085LK27"/>
<dbReference type="Pfam" id="PF04110">
    <property type="entry name" value="APG12"/>
    <property type="match status" value="1"/>
</dbReference>